<dbReference type="Pfam" id="PF20242">
    <property type="entry name" value="Emfourin"/>
    <property type="match status" value="1"/>
</dbReference>
<name>A0A2S4A075_ARTGL</name>
<gene>
    <name evidence="1" type="ORF">CVS27_02510</name>
</gene>
<evidence type="ECO:0000313" key="2">
    <source>
        <dbReference type="Proteomes" id="UP000237061"/>
    </source>
</evidence>
<dbReference type="AlphaFoldDB" id="A0A2S4A075"/>
<sequence>MKLTIRRGGGLAGMVTQTELDAQTLPKPAAQDFAGAVARAHLASQPAVQPTAPPARNWPDALLYDISLEETGPPVSVRYTDETLPENVRKLVAWVDGRPERVESIEP</sequence>
<dbReference type="RefSeq" id="WP_103464172.1">
    <property type="nucleotide sequence ID" value="NZ_PPXB01000003.1"/>
</dbReference>
<dbReference type="Proteomes" id="UP000237061">
    <property type="component" value="Unassembled WGS sequence"/>
</dbReference>
<dbReference type="OrthoDB" id="6956709at2"/>
<dbReference type="InterPro" id="IPR049457">
    <property type="entry name" value="Emfourin"/>
</dbReference>
<organism evidence="1 2">
    <name type="scientific">Arthrobacter glacialis</name>
    <dbReference type="NCBI Taxonomy" id="1664"/>
    <lineage>
        <taxon>Bacteria</taxon>
        <taxon>Bacillati</taxon>
        <taxon>Actinomycetota</taxon>
        <taxon>Actinomycetes</taxon>
        <taxon>Micrococcales</taxon>
        <taxon>Micrococcaceae</taxon>
        <taxon>Arthrobacter</taxon>
    </lineage>
</organism>
<dbReference type="EMBL" id="PPXC01000002">
    <property type="protein sequence ID" value="POH74764.1"/>
    <property type="molecule type" value="Genomic_DNA"/>
</dbReference>
<evidence type="ECO:0000313" key="1">
    <source>
        <dbReference type="EMBL" id="POH74764.1"/>
    </source>
</evidence>
<proteinExistence type="predicted"/>
<comment type="caution">
    <text evidence="1">The sequence shown here is derived from an EMBL/GenBank/DDBJ whole genome shotgun (WGS) entry which is preliminary data.</text>
</comment>
<accession>A0A2S4A075</accession>
<reference evidence="1 2" key="1">
    <citation type="submission" date="2018-01" db="EMBL/GenBank/DDBJ databases">
        <title>Arthrobacter sp. nov., from glaciers in China.</title>
        <authorList>
            <person name="Liu Q."/>
            <person name="Xin Y.-H."/>
        </authorList>
    </citation>
    <scope>NUCLEOTIDE SEQUENCE [LARGE SCALE GENOMIC DNA]</scope>
    <source>
        <strain evidence="1 2">HLT2-12-2</strain>
    </source>
</reference>
<protein>
    <submittedName>
        <fullName evidence="1">Uncharacterized protein</fullName>
    </submittedName>
</protein>
<keyword evidence="2" id="KW-1185">Reference proteome</keyword>